<evidence type="ECO:0000313" key="2">
    <source>
        <dbReference type="Proteomes" id="UP000053841"/>
    </source>
</evidence>
<dbReference type="KEGG" id="bze:COCCADRAFT_52137"/>
<organism evidence="1 2">
    <name type="scientific">Cochliobolus carbonum (strain 26-R-13)</name>
    <name type="common">Maize leaf spot fungus</name>
    <name type="synonym">Bipolaris zeicola</name>
    <dbReference type="NCBI Taxonomy" id="930089"/>
    <lineage>
        <taxon>Eukaryota</taxon>
        <taxon>Fungi</taxon>
        <taxon>Dikarya</taxon>
        <taxon>Ascomycota</taxon>
        <taxon>Pezizomycotina</taxon>
        <taxon>Dothideomycetes</taxon>
        <taxon>Pleosporomycetidae</taxon>
        <taxon>Pleosporales</taxon>
        <taxon>Pleosporineae</taxon>
        <taxon>Pleosporaceae</taxon>
        <taxon>Bipolaris</taxon>
    </lineage>
</organism>
<dbReference type="AlphaFoldDB" id="W6YKT7"/>
<sequence length="88" mass="10032">MPHTQYVVLWLCIRARRPLYSLYTEAHVKGLLNANLDALVLVLLERSSCSGTYWKLVVIFLVLIHVERRMLKSIGHRTSAEVRPDGGS</sequence>
<protein>
    <submittedName>
        <fullName evidence="1">Uncharacterized protein</fullName>
    </submittedName>
</protein>
<dbReference type="HOGENOM" id="CLU_2474893_0_0_1"/>
<dbReference type="EMBL" id="KI964543">
    <property type="protein sequence ID" value="EUC38350.1"/>
    <property type="molecule type" value="Genomic_DNA"/>
</dbReference>
<proteinExistence type="predicted"/>
<dbReference type="RefSeq" id="XP_007707382.1">
    <property type="nucleotide sequence ID" value="XM_007709192.1"/>
</dbReference>
<dbReference type="GeneID" id="19150046"/>
<dbReference type="Proteomes" id="UP000053841">
    <property type="component" value="Unassembled WGS sequence"/>
</dbReference>
<keyword evidence="2" id="KW-1185">Reference proteome</keyword>
<evidence type="ECO:0000313" key="1">
    <source>
        <dbReference type="EMBL" id="EUC38350.1"/>
    </source>
</evidence>
<gene>
    <name evidence="1" type="ORF">COCCADRAFT_52137</name>
</gene>
<feature type="non-terminal residue" evidence="1">
    <location>
        <position position="88"/>
    </location>
</feature>
<name>W6YKT7_COCC2</name>
<reference evidence="1 2" key="1">
    <citation type="journal article" date="2013" name="PLoS Genet.">
        <title>Comparative genome structure, secondary metabolite, and effector coding capacity across Cochliobolus pathogens.</title>
        <authorList>
            <person name="Condon B.J."/>
            <person name="Leng Y."/>
            <person name="Wu D."/>
            <person name="Bushley K.E."/>
            <person name="Ohm R.A."/>
            <person name="Otillar R."/>
            <person name="Martin J."/>
            <person name="Schackwitz W."/>
            <person name="Grimwood J."/>
            <person name="MohdZainudin N."/>
            <person name="Xue C."/>
            <person name="Wang R."/>
            <person name="Manning V.A."/>
            <person name="Dhillon B."/>
            <person name="Tu Z.J."/>
            <person name="Steffenson B.J."/>
            <person name="Salamov A."/>
            <person name="Sun H."/>
            <person name="Lowry S."/>
            <person name="LaButti K."/>
            <person name="Han J."/>
            <person name="Copeland A."/>
            <person name="Lindquist E."/>
            <person name="Barry K."/>
            <person name="Schmutz J."/>
            <person name="Baker S.E."/>
            <person name="Ciuffetti L.M."/>
            <person name="Grigoriev I.V."/>
            <person name="Zhong S."/>
            <person name="Turgeon B.G."/>
        </authorList>
    </citation>
    <scope>NUCLEOTIDE SEQUENCE [LARGE SCALE GENOMIC DNA]</scope>
    <source>
        <strain evidence="1 2">26-R-13</strain>
    </source>
</reference>
<accession>W6YKT7</accession>